<name>A0AAP0M1J0_9ROSI</name>
<proteinExistence type="predicted"/>
<dbReference type="Proteomes" id="UP001428341">
    <property type="component" value="Unassembled WGS sequence"/>
</dbReference>
<keyword evidence="2" id="KW-1185">Reference proteome</keyword>
<evidence type="ECO:0000313" key="2">
    <source>
        <dbReference type="Proteomes" id="UP001428341"/>
    </source>
</evidence>
<evidence type="ECO:0000313" key="1">
    <source>
        <dbReference type="EMBL" id="KAK9188844.1"/>
    </source>
</evidence>
<organism evidence="1 2">
    <name type="scientific">Citrus x changshan-huyou</name>
    <dbReference type="NCBI Taxonomy" id="2935761"/>
    <lineage>
        <taxon>Eukaryota</taxon>
        <taxon>Viridiplantae</taxon>
        <taxon>Streptophyta</taxon>
        <taxon>Embryophyta</taxon>
        <taxon>Tracheophyta</taxon>
        <taxon>Spermatophyta</taxon>
        <taxon>Magnoliopsida</taxon>
        <taxon>eudicotyledons</taxon>
        <taxon>Gunneridae</taxon>
        <taxon>Pentapetalae</taxon>
        <taxon>rosids</taxon>
        <taxon>malvids</taxon>
        <taxon>Sapindales</taxon>
        <taxon>Rutaceae</taxon>
        <taxon>Aurantioideae</taxon>
        <taxon>Citrus</taxon>
    </lineage>
</organism>
<comment type="caution">
    <text evidence="1">The sequence shown here is derived from an EMBL/GenBank/DDBJ whole genome shotgun (WGS) entry which is preliminary data.</text>
</comment>
<sequence length="75" mass="8476">MMIMIHDESLTMLNCTELYQNSSEHSSKMSSSMLQNSTVYMSHFDTIIIFFADKIGTIMGDKNFPATQKSESADL</sequence>
<accession>A0AAP0M1J0</accession>
<reference evidence="1 2" key="1">
    <citation type="submission" date="2024-05" db="EMBL/GenBank/DDBJ databases">
        <title>Haplotype-resolved chromosome-level genome assembly of Huyou (Citrus changshanensis).</title>
        <authorList>
            <person name="Miao C."/>
            <person name="Chen W."/>
            <person name="Wu Y."/>
            <person name="Wang L."/>
            <person name="Zhao S."/>
            <person name="Grierson D."/>
            <person name="Xu C."/>
            <person name="Chen K."/>
        </authorList>
    </citation>
    <scope>NUCLEOTIDE SEQUENCE [LARGE SCALE GENOMIC DNA]</scope>
    <source>
        <strain evidence="1">01-14</strain>
        <tissue evidence="1">Leaf</tissue>
    </source>
</reference>
<dbReference type="EMBL" id="JBCGBO010000007">
    <property type="protein sequence ID" value="KAK9188844.1"/>
    <property type="molecule type" value="Genomic_DNA"/>
</dbReference>
<dbReference type="AlphaFoldDB" id="A0AAP0M1J0"/>
<gene>
    <name evidence="1" type="ORF">WN944_020249</name>
</gene>
<protein>
    <submittedName>
        <fullName evidence="1">Uncharacterized protein</fullName>
    </submittedName>
</protein>